<evidence type="ECO:0000256" key="1">
    <source>
        <dbReference type="PROSITE-ProRule" id="PRU00076"/>
    </source>
</evidence>
<feature type="disulfide bond" evidence="1">
    <location>
        <begin position="339"/>
        <end position="348"/>
    </location>
</feature>
<dbReference type="OrthoDB" id="6224033at2759"/>
<proteinExistence type="predicted"/>
<feature type="disulfide bond" evidence="1">
    <location>
        <begin position="444"/>
        <end position="454"/>
    </location>
</feature>
<dbReference type="GeneID" id="20314498"/>
<reference evidence="2 3" key="1">
    <citation type="submission" date="2013-11" db="EMBL/GenBank/DDBJ databases">
        <title>Opisthorchis viverrini - life in the bile duct.</title>
        <authorList>
            <person name="Young N.D."/>
            <person name="Nagarajan N."/>
            <person name="Lin S.J."/>
            <person name="Korhonen P.K."/>
            <person name="Jex A.R."/>
            <person name="Hall R.S."/>
            <person name="Safavi-Hemami H."/>
            <person name="Kaewkong W."/>
            <person name="Bertrand D."/>
            <person name="Gao S."/>
            <person name="Seet Q."/>
            <person name="Wongkham S."/>
            <person name="Teh B.T."/>
            <person name="Wongkham C."/>
            <person name="Intapan P.M."/>
            <person name="Maleewong W."/>
            <person name="Yang X."/>
            <person name="Hu M."/>
            <person name="Wang Z."/>
            <person name="Hofmann A."/>
            <person name="Sternberg P.W."/>
            <person name="Tan P."/>
            <person name="Wang J."/>
            <person name="Gasser R.B."/>
        </authorList>
    </citation>
    <scope>NUCLEOTIDE SEQUENCE [LARGE SCALE GENOMIC DNA]</scope>
</reference>
<evidence type="ECO:0000313" key="3">
    <source>
        <dbReference type="Proteomes" id="UP000054324"/>
    </source>
</evidence>
<name>A0A075A2B3_OPIVI</name>
<dbReference type="InterPro" id="IPR000742">
    <property type="entry name" value="EGF"/>
</dbReference>
<keyword evidence="1" id="KW-1015">Disulfide bond</keyword>
<dbReference type="RefSeq" id="XP_009162319.1">
    <property type="nucleotide sequence ID" value="XM_009164055.1"/>
</dbReference>
<dbReference type="AlphaFoldDB" id="A0A075A2B3"/>
<accession>A0A075A2B3</accession>
<feature type="disulfide bond" evidence="1">
    <location>
        <begin position="468"/>
        <end position="477"/>
    </location>
</feature>
<evidence type="ECO:0000313" key="2">
    <source>
        <dbReference type="EMBL" id="KER33863.1"/>
    </source>
</evidence>
<dbReference type="CTD" id="20314498"/>
<dbReference type="PANTHER" id="PTHR24033:SF151">
    <property type="entry name" value="NOTCH 2"/>
    <property type="match status" value="1"/>
</dbReference>
<dbReference type="SMART" id="SM00181">
    <property type="entry name" value="EGF"/>
    <property type="match status" value="2"/>
</dbReference>
<dbReference type="Gene3D" id="2.10.25.10">
    <property type="entry name" value="Laminin"/>
    <property type="match status" value="1"/>
</dbReference>
<organism evidence="2 3">
    <name type="scientific">Opisthorchis viverrini</name>
    <name type="common">Southeast Asian liver fluke</name>
    <dbReference type="NCBI Taxonomy" id="6198"/>
    <lineage>
        <taxon>Eukaryota</taxon>
        <taxon>Metazoa</taxon>
        <taxon>Spiralia</taxon>
        <taxon>Lophotrochozoa</taxon>
        <taxon>Platyhelminthes</taxon>
        <taxon>Trematoda</taxon>
        <taxon>Digenea</taxon>
        <taxon>Opisthorchiida</taxon>
        <taxon>Opisthorchiata</taxon>
        <taxon>Opisthorchiidae</taxon>
        <taxon>Opisthorchis</taxon>
    </lineage>
</organism>
<dbReference type="PROSITE" id="PS00022">
    <property type="entry name" value="EGF_1"/>
    <property type="match status" value="2"/>
</dbReference>
<sequence length="607" mass="69504">MVHRLATLILCFVLFSICECDQAYTYDYFPLDHQKKRIPFSEVSTRYLEPKNTLLPFKTIEEIEQPVDLLRGRFHGFVKLLTMNRANVYGVSRAIANIIHYVEGGTFIRMFNSRSAFRRNKFTDVLIWWRYFYLCLTTYNFRKHYGPCTDGFMIRGNNSYISLLDWDPERDIPLLPLGQDMLLILFNLGLCQNFHHTMPFLCPAPCLGRLRSGVTMEGQLPSEDGNPCELQSNTRTATCLTRRTWSVYIYQLFSELVNPTTWYRLPGENFLKWLTDESGYVCDCEERYHWVDTSMRCERTTEWIDRCNLGNGTRMGPCDQNGTHQCTTDQYAGTAYCECNQGYYGVRCKHRLDACKMKLVTYLYKDPITGKTKRKTATGMEMCNTNMSGISVPQPSSEFANDEDYRSLCIPSLGTTGYRCKCKEPFMEDPTHPMPNCLKRIGPCDDKLCLHGTCVATSGPNATSICVCNPGYDGEMCEYRAEHWSVWSECLPICGHNRTRTRRRSTTLRDPTPWEPYFDELAGVPTRMSDREMKSLPGVLIQTETCPPRTGSQCPFSPSSPNYQTMAQTDPGLLELQAYLSLAISVLLLLIGISACITRMTRSYKAA</sequence>
<dbReference type="InterPro" id="IPR051830">
    <property type="entry name" value="NOTCH_homolog"/>
</dbReference>
<comment type="caution">
    <text evidence="1">Lacks conserved residue(s) required for the propagation of feature annotation.</text>
</comment>
<feature type="disulfide bond" evidence="1">
    <location>
        <begin position="449"/>
        <end position="466"/>
    </location>
</feature>
<dbReference type="PROSITE" id="PS50026">
    <property type="entry name" value="EGF_3"/>
    <property type="match status" value="2"/>
</dbReference>
<dbReference type="EMBL" id="KL596621">
    <property type="protein sequence ID" value="KER33863.1"/>
    <property type="molecule type" value="Genomic_DNA"/>
</dbReference>
<dbReference type="STRING" id="6198.A0A075A2B3"/>
<dbReference type="Proteomes" id="UP000054324">
    <property type="component" value="Unassembled WGS sequence"/>
</dbReference>
<gene>
    <name evidence="2" type="ORF">T265_00310</name>
</gene>
<keyword evidence="3" id="KW-1185">Reference proteome</keyword>
<dbReference type="PROSITE" id="PS01186">
    <property type="entry name" value="EGF_2"/>
    <property type="match status" value="2"/>
</dbReference>
<protein>
    <submittedName>
        <fullName evidence="2">Uncharacterized protein</fullName>
    </submittedName>
</protein>
<dbReference type="KEGG" id="ovi:T265_00310"/>
<dbReference type="PANTHER" id="PTHR24033">
    <property type="entry name" value="EGF-LIKE DOMAIN-CONTAINING PROTEIN"/>
    <property type="match status" value="1"/>
</dbReference>
<keyword evidence="1" id="KW-0245">EGF-like domain</keyword>
<dbReference type="SUPFAM" id="SSF57196">
    <property type="entry name" value="EGF/Laminin"/>
    <property type="match status" value="1"/>
</dbReference>